<dbReference type="SUPFAM" id="SSF48452">
    <property type="entry name" value="TPR-like"/>
    <property type="match status" value="1"/>
</dbReference>
<reference evidence="1 2" key="1">
    <citation type="submission" date="2016-10" db="EMBL/GenBank/DDBJ databases">
        <authorList>
            <person name="de Groot N.N."/>
        </authorList>
    </citation>
    <scope>NUCLEOTIDE SEQUENCE [LARGE SCALE GENOMIC DNA]</scope>
    <source>
        <strain evidence="1 2">DSM 44993</strain>
    </source>
</reference>
<dbReference type="InterPro" id="IPR027417">
    <property type="entry name" value="P-loop_NTPase"/>
</dbReference>
<gene>
    <name evidence="1" type="ORF">SAMN04489732_107316</name>
</gene>
<name>A0A1H8XHY2_9PSEU</name>
<dbReference type="SUPFAM" id="SSF52540">
    <property type="entry name" value="P-loop containing nucleoside triphosphate hydrolases"/>
    <property type="match status" value="1"/>
</dbReference>
<dbReference type="PRINTS" id="PR00364">
    <property type="entry name" value="DISEASERSIST"/>
</dbReference>
<accession>A0A1H8XHY2</accession>
<dbReference type="Pfam" id="PF13424">
    <property type="entry name" value="TPR_12"/>
    <property type="match status" value="2"/>
</dbReference>
<dbReference type="STRING" id="394193.SAMN04489732_107316"/>
<proteinExistence type="predicted"/>
<dbReference type="InterPro" id="IPR011990">
    <property type="entry name" value="TPR-like_helical_dom_sf"/>
</dbReference>
<dbReference type="Proteomes" id="UP000198582">
    <property type="component" value="Unassembled WGS sequence"/>
</dbReference>
<dbReference type="PANTHER" id="PTHR47691">
    <property type="entry name" value="REGULATOR-RELATED"/>
    <property type="match status" value="1"/>
</dbReference>
<dbReference type="Gene3D" id="3.40.50.300">
    <property type="entry name" value="P-loop containing nucleotide triphosphate hydrolases"/>
    <property type="match status" value="1"/>
</dbReference>
<dbReference type="RefSeq" id="WP_091618194.1">
    <property type="nucleotide sequence ID" value="NZ_FOEF01000007.1"/>
</dbReference>
<dbReference type="AlphaFoldDB" id="A0A1H8XHY2"/>
<dbReference type="Gene3D" id="1.25.40.10">
    <property type="entry name" value="Tetratricopeptide repeat domain"/>
    <property type="match status" value="1"/>
</dbReference>
<dbReference type="OrthoDB" id="3311584at2"/>
<protein>
    <submittedName>
        <fullName evidence="1">NB-ARC domain-containing protein</fullName>
    </submittedName>
</protein>
<dbReference type="SMART" id="SM00028">
    <property type="entry name" value="TPR"/>
    <property type="match status" value="3"/>
</dbReference>
<dbReference type="InterPro" id="IPR019734">
    <property type="entry name" value="TPR_rpt"/>
</dbReference>
<dbReference type="GO" id="GO:0043531">
    <property type="term" value="F:ADP binding"/>
    <property type="evidence" value="ECO:0007669"/>
    <property type="project" value="InterPro"/>
</dbReference>
<keyword evidence="2" id="KW-1185">Reference proteome</keyword>
<dbReference type="EMBL" id="FOEF01000007">
    <property type="protein sequence ID" value="SEP39644.1"/>
    <property type="molecule type" value="Genomic_DNA"/>
</dbReference>
<evidence type="ECO:0000313" key="1">
    <source>
        <dbReference type="EMBL" id="SEP39644.1"/>
    </source>
</evidence>
<sequence>MVDRYQAAPGAAFPSVFPIFEAVPRQLPPPPAGLVGREDELASLDGILGGDVAGGGPAVAVAVGPGGVGKTALAVTWAARRPDDFPDGQLYMDVRGFSPEAAADPDEVLGSFLRALGVPPERVPVDLAEQVGLYRTVTAGRRLLVVVDNAVSSAQVRPLIPSSAGCAVVVTSRLRLDGLVVEGARFVDVTPLPKAAGVELLDQVLGERRVTEESAALGELAGLCGGLPLALCVVAARLAARPSWPVRRVVDQLRDERARLERLAADAATSVGSAFDWSYRALPDEAARFYRLLSAHPAPDFSTAVSAAVTTLSEARAGETAQVLVDASLLDEIGADRYRFHDLIRLHGRAPRPGDDAEGEEVVPRVAAWYLEQMTRANLVVIPMRWRVSTVCEKLGDEPAKFASGQEALQWLEAELPSILRVLEQAVALRHSEAAWQLCEALWEFFLHRKYYPEWLHSHELGILAAQRSRHPVAEARLRCQLARAHLDLGQYPIAERECLRAAELARGAKDRRNESVALDQLGMAAQGVGEFDVAVGFFADSMEIERELGIDLGVAQRHRRIGEALLHAGRHDDAAGHLETALTMFARLGSAKDEANTKVALARLDVRTGRPDLARPRLEQARPVLASSGSAVYEAELLMASAEVAESDDQRDVAGDLVREAVALLDRVGGTHLERAQAMLRALE</sequence>
<organism evidence="1 2">
    <name type="scientific">Amycolatopsis saalfeldensis</name>
    <dbReference type="NCBI Taxonomy" id="394193"/>
    <lineage>
        <taxon>Bacteria</taxon>
        <taxon>Bacillati</taxon>
        <taxon>Actinomycetota</taxon>
        <taxon>Actinomycetes</taxon>
        <taxon>Pseudonocardiales</taxon>
        <taxon>Pseudonocardiaceae</taxon>
        <taxon>Amycolatopsis</taxon>
    </lineage>
</organism>
<evidence type="ECO:0000313" key="2">
    <source>
        <dbReference type="Proteomes" id="UP000198582"/>
    </source>
</evidence>
<dbReference type="PANTHER" id="PTHR47691:SF3">
    <property type="entry name" value="HTH-TYPE TRANSCRIPTIONAL REGULATOR RV0890C-RELATED"/>
    <property type="match status" value="1"/>
</dbReference>